<feature type="transmembrane region" description="Helical" evidence="1">
    <location>
        <begin position="29"/>
        <end position="49"/>
    </location>
</feature>
<keyword evidence="1" id="KW-1133">Transmembrane helix</keyword>
<sequence>MLCRNAVSFTVMTVFLHIWVYALSRTRHFCPMVATIVTSMALFTIYSSLAKCESEQHQTKKDFPGKPSYKNMLKSLSLRLFSKTQCCNHKSNHWSWVNCQHACGVTPSGEYQSKLLKTISHTHVDSCLT</sequence>
<organism evidence="2 3">
    <name type="scientific">Xenotaenia resolanae</name>
    <dbReference type="NCBI Taxonomy" id="208358"/>
    <lineage>
        <taxon>Eukaryota</taxon>
        <taxon>Metazoa</taxon>
        <taxon>Chordata</taxon>
        <taxon>Craniata</taxon>
        <taxon>Vertebrata</taxon>
        <taxon>Euteleostomi</taxon>
        <taxon>Actinopterygii</taxon>
        <taxon>Neopterygii</taxon>
        <taxon>Teleostei</taxon>
        <taxon>Neoteleostei</taxon>
        <taxon>Acanthomorphata</taxon>
        <taxon>Ovalentaria</taxon>
        <taxon>Atherinomorphae</taxon>
        <taxon>Cyprinodontiformes</taxon>
        <taxon>Goodeidae</taxon>
        <taxon>Xenotaenia</taxon>
    </lineage>
</organism>
<gene>
    <name evidence="2" type="ORF">XENORESO_005389</name>
</gene>
<feature type="transmembrane region" description="Helical" evidence="1">
    <location>
        <begin position="6"/>
        <end position="22"/>
    </location>
</feature>
<name>A0ABV0VS57_9TELE</name>
<keyword evidence="1" id="KW-0472">Membrane</keyword>
<comment type="caution">
    <text evidence="2">The sequence shown here is derived from an EMBL/GenBank/DDBJ whole genome shotgun (WGS) entry which is preliminary data.</text>
</comment>
<dbReference type="Proteomes" id="UP001444071">
    <property type="component" value="Unassembled WGS sequence"/>
</dbReference>
<evidence type="ECO:0000313" key="3">
    <source>
        <dbReference type="Proteomes" id="UP001444071"/>
    </source>
</evidence>
<keyword evidence="3" id="KW-1185">Reference proteome</keyword>
<keyword evidence="1" id="KW-0812">Transmembrane</keyword>
<reference evidence="2 3" key="1">
    <citation type="submission" date="2021-06" db="EMBL/GenBank/DDBJ databases">
        <authorList>
            <person name="Palmer J.M."/>
        </authorList>
    </citation>
    <scope>NUCLEOTIDE SEQUENCE [LARGE SCALE GENOMIC DNA]</scope>
    <source>
        <strain evidence="2 3">XR_2019</strain>
        <tissue evidence="2">Muscle</tissue>
    </source>
</reference>
<evidence type="ECO:0000313" key="2">
    <source>
        <dbReference type="EMBL" id="MEQ2259929.1"/>
    </source>
</evidence>
<proteinExistence type="predicted"/>
<protein>
    <submittedName>
        <fullName evidence="2">Uncharacterized protein</fullName>
    </submittedName>
</protein>
<accession>A0ABV0VS57</accession>
<dbReference type="EMBL" id="JAHRIM010010030">
    <property type="protein sequence ID" value="MEQ2259929.1"/>
    <property type="molecule type" value="Genomic_DNA"/>
</dbReference>
<evidence type="ECO:0000256" key="1">
    <source>
        <dbReference type="SAM" id="Phobius"/>
    </source>
</evidence>